<dbReference type="Gene3D" id="3.40.1350.10">
    <property type="match status" value="1"/>
</dbReference>
<proteinExistence type="predicted"/>
<evidence type="ECO:0000259" key="1">
    <source>
        <dbReference type="Pfam" id="PF06250"/>
    </source>
</evidence>
<dbReference type="PANTHER" id="PTHR30547">
    <property type="entry name" value="UNCHARACTERIZED PROTEIN YHCG-RELATED"/>
    <property type="match status" value="1"/>
</dbReference>
<reference evidence="3 4" key="1">
    <citation type="submission" date="2017-06" db="EMBL/GenBank/DDBJ databases">
        <title>Genome sequencing of cyanobaciteial culture collection at National Institute for Environmental Studies (NIES).</title>
        <authorList>
            <person name="Hirose Y."/>
            <person name="Shimura Y."/>
            <person name="Fujisawa T."/>
            <person name="Nakamura Y."/>
            <person name="Kawachi M."/>
        </authorList>
    </citation>
    <scope>NUCLEOTIDE SEQUENCE [LARGE SCALE GENOMIC DNA]</scope>
    <source>
        <strain evidence="3 4">NIES-267</strain>
    </source>
</reference>
<dbReference type="Pfam" id="PF17761">
    <property type="entry name" value="DUF1016_N"/>
    <property type="match status" value="1"/>
</dbReference>
<dbReference type="InterPro" id="IPR011856">
    <property type="entry name" value="tRNA_endonuc-like_dom_sf"/>
</dbReference>
<organism evidence="3 4">
    <name type="scientific">Calothrix parasitica NIES-267</name>
    <dbReference type="NCBI Taxonomy" id="1973488"/>
    <lineage>
        <taxon>Bacteria</taxon>
        <taxon>Bacillati</taxon>
        <taxon>Cyanobacteriota</taxon>
        <taxon>Cyanophyceae</taxon>
        <taxon>Nostocales</taxon>
        <taxon>Calotrichaceae</taxon>
        <taxon>Calothrix</taxon>
    </lineage>
</organism>
<evidence type="ECO:0008006" key="5">
    <source>
        <dbReference type="Google" id="ProtNLM"/>
    </source>
</evidence>
<evidence type="ECO:0000259" key="2">
    <source>
        <dbReference type="Pfam" id="PF17761"/>
    </source>
</evidence>
<keyword evidence="4" id="KW-1185">Reference proteome</keyword>
<dbReference type="AlphaFoldDB" id="A0A1Z4LW04"/>
<dbReference type="Proteomes" id="UP000218418">
    <property type="component" value="Chromosome"/>
</dbReference>
<accession>A0A1Z4LW04</accession>
<dbReference type="Pfam" id="PF06250">
    <property type="entry name" value="YhcG_C"/>
    <property type="match status" value="1"/>
</dbReference>
<dbReference type="PANTHER" id="PTHR30547:SF0">
    <property type="entry name" value="BLR8175 PROTEIN"/>
    <property type="match status" value="1"/>
</dbReference>
<evidence type="ECO:0000313" key="3">
    <source>
        <dbReference type="EMBL" id="BAY85321.1"/>
    </source>
</evidence>
<name>A0A1Z4LW04_9CYAN</name>
<gene>
    <name evidence="3" type="ORF">NIES267_48210</name>
</gene>
<feature type="domain" description="YhcG PDDEXK nuclease" evidence="1">
    <location>
        <begin position="173"/>
        <end position="323"/>
    </location>
</feature>
<evidence type="ECO:0000313" key="4">
    <source>
        <dbReference type="Proteomes" id="UP000218418"/>
    </source>
</evidence>
<dbReference type="GO" id="GO:0003676">
    <property type="term" value="F:nucleic acid binding"/>
    <property type="evidence" value="ECO:0007669"/>
    <property type="project" value="InterPro"/>
</dbReference>
<dbReference type="InterPro" id="IPR041527">
    <property type="entry name" value="YhcG_N"/>
</dbReference>
<protein>
    <recommendedName>
        <fullName evidence="5">DUF1016 domain-containing protein</fullName>
    </recommendedName>
</protein>
<dbReference type="EMBL" id="AP018227">
    <property type="protein sequence ID" value="BAY85321.1"/>
    <property type="molecule type" value="Genomic_DNA"/>
</dbReference>
<dbReference type="InterPro" id="IPR009362">
    <property type="entry name" value="YhcG_C"/>
</dbReference>
<sequence>MSDKLFSNGYDDFLEQLKQRIRTAQIRAALSVNQELILLYWQIGREILTQQKQKGWGSKVVNKLAKDLKNAFPDMKGFSERNLKYMKAFAEAYPEEQIVQQVVAQIPWGHNLRILDSVKEPSIRLWYVQKTIENGWSRNVLVHQIESDLYNRQGKAITNFEQTLPKPQSELAQQLIKDPYNFDFLSLGEKALEKALTEQIRSFLLELGVGFAFLGSQYHIEVGEQDFYIDLLFYHVKLRCYVVIDLKIEEFKPEFLGKMSFYVSAVDDLLRHPEDKPTIGIILCKSKNRIIVEYALRDMNKPIGVSTYQLRDALPEQLKENLPTVEQLEAELNNLKLDIDF</sequence>
<dbReference type="InterPro" id="IPR053148">
    <property type="entry name" value="PD-DEXK-like_domain"/>
</dbReference>
<dbReference type="OrthoDB" id="9801263at2"/>
<feature type="domain" description="YhcG N-terminal" evidence="2">
    <location>
        <begin position="17"/>
        <end position="152"/>
    </location>
</feature>